<dbReference type="PROSITE" id="PS00059">
    <property type="entry name" value="ADH_ZINC"/>
    <property type="match status" value="1"/>
</dbReference>
<organism evidence="8 9">
    <name type="scientific">Chelatococcus albus</name>
    <dbReference type="NCBI Taxonomy" id="3047466"/>
    <lineage>
        <taxon>Bacteria</taxon>
        <taxon>Pseudomonadati</taxon>
        <taxon>Pseudomonadota</taxon>
        <taxon>Alphaproteobacteria</taxon>
        <taxon>Hyphomicrobiales</taxon>
        <taxon>Chelatococcaceae</taxon>
        <taxon>Chelatococcus</taxon>
    </lineage>
</organism>
<dbReference type="InterPro" id="IPR013154">
    <property type="entry name" value="ADH-like_N"/>
</dbReference>
<evidence type="ECO:0000259" key="7">
    <source>
        <dbReference type="SMART" id="SM00829"/>
    </source>
</evidence>
<keyword evidence="3 6" id="KW-0479">Metal-binding</keyword>
<dbReference type="SUPFAM" id="SSF50129">
    <property type="entry name" value="GroES-like"/>
    <property type="match status" value="1"/>
</dbReference>
<evidence type="ECO:0000313" key="9">
    <source>
        <dbReference type="Proteomes" id="UP001321492"/>
    </source>
</evidence>
<dbReference type="EMBL" id="JASJEV010000017">
    <property type="protein sequence ID" value="MDJ1160119.1"/>
    <property type="molecule type" value="Genomic_DNA"/>
</dbReference>
<evidence type="ECO:0000256" key="6">
    <source>
        <dbReference type="RuleBase" id="RU361277"/>
    </source>
</evidence>
<evidence type="ECO:0000256" key="5">
    <source>
        <dbReference type="ARBA" id="ARBA00023002"/>
    </source>
</evidence>
<dbReference type="InterPro" id="IPR020843">
    <property type="entry name" value="ER"/>
</dbReference>
<dbReference type="PANTHER" id="PTHR43161:SF9">
    <property type="entry name" value="SORBITOL DEHYDROGENASE"/>
    <property type="match status" value="1"/>
</dbReference>
<reference evidence="8 9" key="1">
    <citation type="submission" date="2023-05" db="EMBL/GenBank/DDBJ databases">
        <title>Chelatococcus sp. nov., a moderately thermophilic bacterium isolated from hot spring microbial mat.</title>
        <authorList>
            <person name="Hu C.-J."/>
            <person name="Li W.-J."/>
        </authorList>
    </citation>
    <scope>NUCLEOTIDE SEQUENCE [LARGE SCALE GENOMIC DNA]</scope>
    <source>
        <strain evidence="8 9">SYSU G07232</strain>
    </source>
</reference>
<dbReference type="InterPro" id="IPR013149">
    <property type="entry name" value="ADH-like_C"/>
</dbReference>
<dbReference type="Gene3D" id="3.90.180.10">
    <property type="entry name" value="Medium-chain alcohol dehydrogenases, catalytic domain"/>
    <property type="match status" value="1"/>
</dbReference>
<protein>
    <submittedName>
        <fullName evidence="8">L-idonate 5-dehydrogenase</fullName>
    </submittedName>
</protein>
<dbReference type="InterPro" id="IPR011032">
    <property type="entry name" value="GroES-like_sf"/>
</dbReference>
<dbReference type="Proteomes" id="UP001321492">
    <property type="component" value="Unassembled WGS sequence"/>
</dbReference>
<sequence length="345" mass="36523">MRAAVLHAARDLRIETVAEAAPGAGEVKLRIGAGGICGSDLSYYFKGRVGDFSLREPLILGHEVAGEIECVGTRVDGLAPGDRVAINPSRPCRSCDYCRTGRSNLCRHMRFFGSAAIFPHVQGAFSETVVARADQCAKVPPTMPMRVAASAEPLAVAVHAARRAGDLLGRRVLIAGAGPIGMLCALVARRAGAAFIAITDLVDEPLAVARACGVDEGINVAGEPERLARYEVDKGFFDVAFEATGAPSALASLFRVVRPGGRIVQLGMMPPGEVPVPVNQLMAREIDLVGAFRFHEEFATAVDLLAKGLVDVGPILSAELPVSRADEAFALAADRRRSLKVHLHF</sequence>
<gene>
    <name evidence="8" type="ORF">QNA08_18055</name>
</gene>
<dbReference type="SMART" id="SM00829">
    <property type="entry name" value="PKS_ER"/>
    <property type="match status" value="1"/>
</dbReference>
<dbReference type="Pfam" id="PF00107">
    <property type="entry name" value="ADH_zinc_N"/>
    <property type="match status" value="1"/>
</dbReference>
<keyword evidence="5" id="KW-0560">Oxidoreductase</keyword>
<dbReference type="RefSeq" id="WP_283742117.1">
    <property type="nucleotide sequence ID" value="NZ_JASJEV010000017.1"/>
</dbReference>
<dbReference type="InterPro" id="IPR002328">
    <property type="entry name" value="ADH_Zn_CS"/>
</dbReference>
<comment type="cofactor">
    <cofactor evidence="1 6">
        <name>Zn(2+)</name>
        <dbReference type="ChEBI" id="CHEBI:29105"/>
    </cofactor>
</comment>
<evidence type="ECO:0000256" key="1">
    <source>
        <dbReference type="ARBA" id="ARBA00001947"/>
    </source>
</evidence>
<proteinExistence type="inferred from homology"/>
<dbReference type="InterPro" id="IPR036291">
    <property type="entry name" value="NAD(P)-bd_dom_sf"/>
</dbReference>
<dbReference type="SUPFAM" id="SSF51735">
    <property type="entry name" value="NAD(P)-binding Rossmann-fold domains"/>
    <property type="match status" value="1"/>
</dbReference>
<evidence type="ECO:0000256" key="4">
    <source>
        <dbReference type="ARBA" id="ARBA00022833"/>
    </source>
</evidence>
<name>A0ABT7AMT8_9HYPH</name>
<dbReference type="PANTHER" id="PTHR43161">
    <property type="entry name" value="SORBITOL DEHYDROGENASE"/>
    <property type="match status" value="1"/>
</dbReference>
<dbReference type="CDD" id="cd08232">
    <property type="entry name" value="idonate-5-DH"/>
    <property type="match status" value="1"/>
</dbReference>
<accession>A0ABT7AMT8</accession>
<keyword evidence="9" id="KW-1185">Reference proteome</keyword>
<dbReference type="Pfam" id="PF08240">
    <property type="entry name" value="ADH_N"/>
    <property type="match status" value="1"/>
</dbReference>
<keyword evidence="4 6" id="KW-0862">Zinc</keyword>
<evidence type="ECO:0000313" key="8">
    <source>
        <dbReference type="EMBL" id="MDJ1160119.1"/>
    </source>
</evidence>
<comment type="similarity">
    <text evidence="2 6">Belongs to the zinc-containing alcohol dehydrogenase family.</text>
</comment>
<evidence type="ECO:0000256" key="2">
    <source>
        <dbReference type="ARBA" id="ARBA00008072"/>
    </source>
</evidence>
<evidence type="ECO:0000256" key="3">
    <source>
        <dbReference type="ARBA" id="ARBA00022723"/>
    </source>
</evidence>
<dbReference type="Gene3D" id="3.40.50.720">
    <property type="entry name" value="NAD(P)-binding Rossmann-like Domain"/>
    <property type="match status" value="1"/>
</dbReference>
<comment type="caution">
    <text evidence="8">The sequence shown here is derived from an EMBL/GenBank/DDBJ whole genome shotgun (WGS) entry which is preliminary data.</text>
</comment>
<feature type="domain" description="Enoyl reductase (ER)" evidence="7">
    <location>
        <begin position="7"/>
        <end position="343"/>
    </location>
</feature>